<dbReference type="RefSeq" id="WP_344659494.1">
    <property type="nucleotide sequence ID" value="NZ_BAAAQM010000029.1"/>
</dbReference>
<name>A0ABN2S8N0_9ACTN</name>
<organism evidence="1 2">
    <name type="scientific">Catenulispora subtropica</name>
    <dbReference type="NCBI Taxonomy" id="450798"/>
    <lineage>
        <taxon>Bacteria</taxon>
        <taxon>Bacillati</taxon>
        <taxon>Actinomycetota</taxon>
        <taxon>Actinomycetes</taxon>
        <taxon>Catenulisporales</taxon>
        <taxon>Catenulisporaceae</taxon>
        <taxon>Catenulispora</taxon>
    </lineage>
</organism>
<comment type="caution">
    <text evidence="1">The sequence shown here is derived from an EMBL/GenBank/DDBJ whole genome shotgun (WGS) entry which is preliminary data.</text>
</comment>
<dbReference type="Proteomes" id="UP001499854">
    <property type="component" value="Unassembled WGS sequence"/>
</dbReference>
<proteinExistence type="predicted"/>
<evidence type="ECO:0000313" key="1">
    <source>
        <dbReference type="EMBL" id="GAA1982200.1"/>
    </source>
</evidence>
<accession>A0ABN2S8N0</accession>
<sequence>MLTATAPGGPLLAASADPVAVVEAIDKIRARLADRRGSFHDPEFLLDLAERLAGEPVLAGDPAVRAFVEDCRDYGSEARLTRTKAFINLATGNTIFSLFDASYFRSLSLEYLRYRLLPADPALTLRYPSPTKPVVIEEATRGFDSRVVVALFPENHIDGIQTPEDSVFYFIDKFVERHFRLTRPLIREVMSPDSFPLLREAGERDAERASSWWVRLHEYHHRQGDMPIPEYLAAKSYKPLAGLEELRTDVSSMLACLNDARLPREDALLTYEYILAERLLRYAIEGIPRPNYDAVASQLLFNYLSEAGGLEFADGKLCVTPRMPEALTVFLGEIERIEAEIHREPVEQVRARLLDLTNRYTEFDEQYQDYRHIPFFAEVKQRLGV</sequence>
<evidence type="ECO:0000313" key="2">
    <source>
        <dbReference type="Proteomes" id="UP001499854"/>
    </source>
</evidence>
<dbReference type="EMBL" id="BAAAQM010000029">
    <property type="protein sequence ID" value="GAA1982200.1"/>
    <property type="molecule type" value="Genomic_DNA"/>
</dbReference>
<keyword evidence="2" id="KW-1185">Reference proteome</keyword>
<protein>
    <submittedName>
        <fullName evidence="1">Uncharacterized protein</fullName>
    </submittedName>
</protein>
<reference evidence="1 2" key="1">
    <citation type="journal article" date="2019" name="Int. J. Syst. Evol. Microbiol.">
        <title>The Global Catalogue of Microorganisms (GCM) 10K type strain sequencing project: providing services to taxonomists for standard genome sequencing and annotation.</title>
        <authorList>
            <consortium name="The Broad Institute Genomics Platform"/>
            <consortium name="The Broad Institute Genome Sequencing Center for Infectious Disease"/>
            <person name="Wu L."/>
            <person name="Ma J."/>
        </authorList>
    </citation>
    <scope>NUCLEOTIDE SEQUENCE [LARGE SCALE GENOMIC DNA]</scope>
    <source>
        <strain evidence="1 2">JCM 16013</strain>
    </source>
</reference>
<dbReference type="Pfam" id="PF19985">
    <property type="entry name" value="DUF6421"/>
    <property type="match status" value="1"/>
</dbReference>
<gene>
    <name evidence="1" type="ORF">GCM10009838_49580</name>
</gene>
<dbReference type="InterPro" id="IPR046306">
    <property type="entry name" value="DUF6421"/>
</dbReference>